<dbReference type="EMBL" id="CP029192">
    <property type="protein sequence ID" value="QES36112.1"/>
    <property type="molecule type" value="Genomic_DNA"/>
</dbReference>
<reference evidence="1 2" key="1">
    <citation type="submission" date="2018-05" db="EMBL/GenBank/DDBJ databases">
        <title>Streptomyces venezuelae.</title>
        <authorList>
            <person name="Kim W."/>
            <person name="Lee N."/>
            <person name="Cho B.-K."/>
        </authorList>
    </citation>
    <scope>NUCLEOTIDE SEQUENCE [LARGE SCALE GENOMIC DNA]</scope>
    <source>
        <strain evidence="1 2">ATCC 14584</strain>
    </source>
</reference>
<accession>A0A5P2C065</accession>
<dbReference type="Pfam" id="PF15594">
    <property type="entry name" value="Imm50"/>
    <property type="match status" value="1"/>
</dbReference>
<dbReference type="OrthoDB" id="2867502at2"/>
<dbReference type="Proteomes" id="UP000322927">
    <property type="component" value="Chromosome"/>
</dbReference>
<name>A0A5P2C065_STRVZ</name>
<proteinExistence type="predicted"/>
<protein>
    <submittedName>
        <fullName evidence="1">Uncharacterized protein</fullName>
    </submittedName>
</protein>
<organism evidence="1 2">
    <name type="scientific">Streptomyces venezuelae</name>
    <dbReference type="NCBI Taxonomy" id="54571"/>
    <lineage>
        <taxon>Bacteria</taxon>
        <taxon>Bacillati</taxon>
        <taxon>Actinomycetota</taxon>
        <taxon>Actinomycetes</taxon>
        <taxon>Kitasatosporales</taxon>
        <taxon>Streptomycetaceae</taxon>
        <taxon>Streptomyces</taxon>
    </lineage>
</organism>
<dbReference type="InterPro" id="IPR028957">
    <property type="entry name" value="Imm50"/>
</dbReference>
<evidence type="ECO:0000313" key="1">
    <source>
        <dbReference type="EMBL" id="QES36112.1"/>
    </source>
</evidence>
<dbReference type="RefSeq" id="WP_150218253.1">
    <property type="nucleotide sequence ID" value="NZ_CP029192.1"/>
</dbReference>
<gene>
    <name evidence="1" type="ORF">DEJ48_24280</name>
</gene>
<sequence length="147" mass="16190">MLIPLAADEYEEWSIVMSWTSLVENPEGIASVFSGAVPPLSDVRIHSVALDRDGPQLRVRFDLREYPERAPKKWAAQRFNTVQVELVFGGLSDVELSGFSVAPVGDIVLTSGEKVHLEIASTDVRVRASAQSVYISKLSAYMDEPRG</sequence>
<evidence type="ECO:0000313" key="2">
    <source>
        <dbReference type="Proteomes" id="UP000322927"/>
    </source>
</evidence>
<dbReference type="AlphaFoldDB" id="A0A5P2C065"/>